<dbReference type="SUPFAM" id="SSF56935">
    <property type="entry name" value="Porins"/>
    <property type="match status" value="1"/>
</dbReference>
<dbReference type="AlphaFoldDB" id="A0A9X3CRB4"/>
<proteinExistence type="predicted"/>
<dbReference type="InterPro" id="IPR016896">
    <property type="entry name" value="DUF2860"/>
</dbReference>
<evidence type="ECO:0000313" key="3">
    <source>
        <dbReference type="Proteomes" id="UP001155587"/>
    </source>
</evidence>
<evidence type="ECO:0000313" key="2">
    <source>
        <dbReference type="EMBL" id="MCW8348242.1"/>
    </source>
</evidence>
<sequence length="331" mass="36353">MNLTWTVIAIAVSCVSAPSIAKLGESNGFSGEIAINAAYSSSTSNLTNTDDEFRLYNGGQQNNSSALVLPLGNVQYTFGSRSNHQVFLGTSRADIAVGTVALEAGYKYLFKDRTKVSLSILPTILEGEVWQDPYTSDARTTTNEKGTAYRVQFDNIAGSLFSLDLAYGKRELDEEKSGLGNNVNAAITPEQAKTLNRNADILYGKFKMMLPISREVLLYPALIYTQQDAKGSAMKHNTYGAEVSSFASLGNHKLAFTLGYLRRDYDATNPLYDTTRSDDEWKAFLAYEYPGIFYSNNLSLVAFGGVTNSTSNIAFYDEKNWITAVGLNWAF</sequence>
<name>A0A9X3CRB4_9VIBR</name>
<organism evidence="2 3">
    <name type="scientific">Vibrio qingdaonensis</name>
    <dbReference type="NCBI Taxonomy" id="2829491"/>
    <lineage>
        <taxon>Bacteria</taxon>
        <taxon>Pseudomonadati</taxon>
        <taxon>Pseudomonadota</taxon>
        <taxon>Gammaproteobacteria</taxon>
        <taxon>Vibrionales</taxon>
        <taxon>Vibrionaceae</taxon>
        <taxon>Vibrio</taxon>
    </lineage>
</organism>
<comment type="caution">
    <text evidence="2">The sequence shown here is derived from an EMBL/GenBank/DDBJ whole genome shotgun (WGS) entry which is preliminary data.</text>
</comment>
<dbReference type="Proteomes" id="UP001155587">
    <property type="component" value="Unassembled WGS sequence"/>
</dbReference>
<gene>
    <name evidence="2" type="ORF">MD535_19850</name>
</gene>
<dbReference type="PIRSF" id="PIRSF028696">
    <property type="entry name" value="UCP028696"/>
    <property type="match status" value="1"/>
</dbReference>
<feature type="chain" id="PRO_5040809344" evidence="1">
    <location>
        <begin position="22"/>
        <end position="331"/>
    </location>
</feature>
<dbReference type="Pfam" id="PF11059">
    <property type="entry name" value="DUF2860"/>
    <property type="match status" value="1"/>
</dbReference>
<protein>
    <submittedName>
        <fullName evidence="2">DUF2860 domain-containing protein</fullName>
    </submittedName>
</protein>
<dbReference type="EMBL" id="JAKRRY010000034">
    <property type="protein sequence ID" value="MCW8348242.1"/>
    <property type="molecule type" value="Genomic_DNA"/>
</dbReference>
<feature type="signal peptide" evidence="1">
    <location>
        <begin position="1"/>
        <end position="21"/>
    </location>
</feature>
<keyword evidence="3" id="KW-1185">Reference proteome</keyword>
<accession>A0A9X3CRB4</accession>
<keyword evidence="1" id="KW-0732">Signal</keyword>
<dbReference type="RefSeq" id="WP_265676771.1">
    <property type="nucleotide sequence ID" value="NZ_JAKRRY010000034.1"/>
</dbReference>
<evidence type="ECO:0000256" key="1">
    <source>
        <dbReference type="SAM" id="SignalP"/>
    </source>
</evidence>
<reference evidence="2" key="1">
    <citation type="submission" date="2022-02" db="EMBL/GenBank/DDBJ databases">
        <title>Vibrio sp. nov, a new bacterium isolated from seawater.</title>
        <authorList>
            <person name="Yuan Y."/>
        </authorList>
    </citation>
    <scope>NUCLEOTIDE SEQUENCE</scope>
    <source>
        <strain evidence="2">ZSDZ65</strain>
    </source>
</reference>